<gene>
    <name evidence="9" type="ORF">COLO4_00299</name>
</gene>
<organism evidence="9 10">
    <name type="scientific">Corchorus olitorius</name>
    <dbReference type="NCBI Taxonomy" id="93759"/>
    <lineage>
        <taxon>Eukaryota</taxon>
        <taxon>Viridiplantae</taxon>
        <taxon>Streptophyta</taxon>
        <taxon>Embryophyta</taxon>
        <taxon>Tracheophyta</taxon>
        <taxon>Spermatophyta</taxon>
        <taxon>Magnoliopsida</taxon>
        <taxon>eudicotyledons</taxon>
        <taxon>Gunneridae</taxon>
        <taxon>Pentapetalae</taxon>
        <taxon>rosids</taxon>
        <taxon>malvids</taxon>
        <taxon>Malvales</taxon>
        <taxon>Malvaceae</taxon>
        <taxon>Grewioideae</taxon>
        <taxon>Apeibeae</taxon>
        <taxon>Corchorus</taxon>
    </lineage>
</organism>
<keyword evidence="4 7" id="KW-0812">Transmembrane</keyword>
<evidence type="ECO:0000256" key="3">
    <source>
        <dbReference type="ARBA" id="ARBA00022475"/>
    </source>
</evidence>
<feature type="domain" description="Casparian strip membrane protein" evidence="8">
    <location>
        <begin position="39"/>
        <end position="97"/>
    </location>
</feature>
<name>A0A1R3L429_9ROSI</name>
<evidence type="ECO:0000256" key="1">
    <source>
        <dbReference type="ARBA" id="ARBA00004651"/>
    </source>
</evidence>
<dbReference type="Pfam" id="PF04535">
    <property type="entry name" value="CASP_dom"/>
    <property type="match status" value="1"/>
</dbReference>
<dbReference type="EMBL" id="AWUE01002032">
    <property type="protein sequence ID" value="OMP14103.1"/>
    <property type="molecule type" value="Genomic_DNA"/>
</dbReference>
<dbReference type="InterPro" id="IPR006702">
    <property type="entry name" value="CASP_dom"/>
</dbReference>
<evidence type="ECO:0000313" key="9">
    <source>
        <dbReference type="EMBL" id="OMP14103.1"/>
    </source>
</evidence>
<evidence type="ECO:0000256" key="7">
    <source>
        <dbReference type="RuleBase" id="RU361233"/>
    </source>
</evidence>
<keyword evidence="10" id="KW-1185">Reference proteome</keyword>
<evidence type="ECO:0000313" key="10">
    <source>
        <dbReference type="Proteomes" id="UP000187203"/>
    </source>
</evidence>
<comment type="subunit">
    <text evidence="7">Homodimer and heterodimers.</text>
</comment>
<evidence type="ECO:0000256" key="6">
    <source>
        <dbReference type="ARBA" id="ARBA00023136"/>
    </source>
</evidence>
<dbReference type="GO" id="GO:0005886">
    <property type="term" value="C:plasma membrane"/>
    <property type="evidence" value="ECO:0007669"/>
    <property type="project" value="UniProtKB-SubCell"/>
</dbReference>
<evidence type="ECO:0000256" key="2">
    <source>
        <dbReference type="ARBA" id="ARBA00007651"/>
    </source>
</evidence>
<proteinExistence type="inferred from homology"/>
<feature type="transmembrane region" description="Helical" evidence="7">
    <location>
        <begin position="86"/>
        <end position="103"/>
    </location>
</feature>
<keyword evidence="6 7" id="KW-0472">Membrane</keyword>
<dbReference type="AlphaFoldDB" id="A0A1R3L429"/>
<evidence type="ECO:0000256" key="5">
    <source>
        <dbReference type="ARBA" id="ARBA00022989"/>
    </source>
</evidence>
<keyword evidence="5 7" id="KW-1133">Transmembrane helix</keyword>
<sequence length="105" mass="11582">METTINISENKDTRKGKAPLLVSSPKAAVEPQPKQGFKKGLAIFDFLLRLCATGAALGAATTVGTAQQTLPFFTQFFQFQTQYNDLPTLVYINIIIYINFIPVPK</sequence>
<comment type="caution">
    <text evidence="9">The sequence shown here is derived from an EMBL/GenBank/DDBJ whole genome shotgun (WGS) entry which is preliminary data.</text>
</comment>
<evidence type="ECO:0000259" key="8">
    <source>
        <dbReference type="Pfam" id="PF04535"/>
    </source>
</evidence>
<comment type="similarity">
    <text evidence="2 7">Belongs to the Casparian strip membrane proteins (CASP) family.</text>
</comment>
<keyword evidence="3 7" id="KW-1003">Cell membrane</keyword>
<feature type="transmembrane region" description="Helical" evidence="7">
    <location>
        <begin position="46"/>
        <end position="66"/>
    </location>
</feature>
<comment type="subcellular location">
    <subcellularLocation>
        <location evidence="1 7">Cell membrane</location>
        <topology evidence="1 7">Multi-pass membrane protein</topology>
    </subcellularLocation>
</comment>
<dbReference type="STRING" id="93759.A0A1R3L429"/>
<dbReference type="Proteomes" id="UP000187203">
    <property type="component" value="Unassembled WGS sequence"/>
</dbReference>
<accession>A0A1R3L429</accession>
<comment type="caution">
    <text evidence="7">Lacks conserved residue(s) required for the propagation of feature annotation.</text>
</comment>
<reference evidence="10" key="1">
    <citation type="submission" date="2013-09" db="EMBL/GenBank/DDBJ databases">
        <title>Corchorus olitorius genome sequencing.</title>
        <authorList>
            <person name="Alam M."/>
            <person name="Haque M.S."/>
            <person name="Islam M.S."/>
            <person name="Emdad E.M."/>
            <person name="Islam M.M."/>
            <person name="Ahmed B."/>
            <person name="Halim A."/>
            <person name="Hossen Q.M.M."/>
            <person name="Hossain M.Z."/>
            <person name="Ahmed R."/>
            <person name="Khan M.M."/>
            <person name="Islam R."/>
            <person name="Rashid M.M."/>
            <person name="Khan S.A."/>
            <person name="Rahman M.S."/>
            <person name="Alam M."/>
            <person name="Yahiya A.S."/>
            <person name="Khan M.S."/>
            <person name="Azam M.S."/>
            <person name="Haque T."/>
            <person name="Lashkar M.Z.H."/>
            <person name="Akhand A.I."/>
            <person name="Morshed G."/>
            <person name="Roy S."/>
            <person name="Uddin K.S."/>
            <person name="Rabeya T."/>
            <person name="Hossain A.S."/>
            <person name="Chowdhury A."/>
            <person name="Snigdha A.R."/>
            <person name="Mortoza M.S."/>
            <person name="Matin S.A."/>
            <person name="Hoque S.M.E."/>
            <person name="Islam M.K."/>
            <person name="Roy D.K."/>
            <person name="Haider R."/>
            <person name="Moosa M.M."/>
            <person name="Elias S.M."/>
            <person name="Hasan A.M."/>
            <person name="Jahan S."/>
            <person name="Shafiuddin M."/>
            <person name="Mahmood N."/>
            <person name="Shommy N.S."/>
        </authorList>
    </citation>
    <scope>NUCLEOTIDE SEQUENCE [LARGE SCALE GENOMIC DNA]</scope>
    <source>
        <strain evidence="10">cv. O-4</strain>
    </source>
</reference>
<protein>
    <recommendedName>
        <fullName evidence="7">CASP-like protein</fullName>
    </recommendedName>
</protein>
<evidence type="ECO:0000256" key="4">
    <source>
        <dbReference type="ARBA" id="ARBA00022692"/>
    </source>
</evidence>